<feature type="transmembrane region" description="Helical" evidence="7">
    <location>
        <begin position="149"/>
        <end position="171"/>
    </location>
</feature>
<evidence type="ECO:0000256" key="7">
    <source>
        <dbReference type="SAM" id="Phobius"/>
    </source>
</evidence>
<dbReference type="RefSeq" id="WP_015871013.1">
    <property type="nucleotide sequence ID" value="NZ_AP028097.1"/>
</dbReference>
<keyword evidence="6 7" id="KW-0472">Membrane</keyword>
<dbReference type="PANTHER" id="PTHR30086:SF20">
    <property type="entry name" value="ARGININE EXPORTER PROTEIN ARGO-RELATED"/>
    <property type="match status" value="1"/>
</dbReference>
<dbReference type="EMBL" id="CP092014">
    <property type="protein sequence ID" value="WFN96074.1"/>
    <property type="molecule type" value="Genomic_DNA"/>
</dbReference>
<feature type="transmembrane region" description="Helical" evidence="7">
    <location>
        <begin position="67"/>
        <end position="85"/>
    </location>
</feature>
<comment type="subcellular location">
    <subcellularLocation>
        <location evidence="1">Cell membrane</location>
        <topology evidence="1">Multi-pass membrane protein</topology>
    </subcellularLocation>
</comment>
<feature type="transmembrane region" description="Helical" evidence="7">
    <location>
        <begin position="36"/>
        <end position="58"/>
    </location>
</feature>
<feature type="transmembrane region" description="Helical" evidence="7">
    <location>
        <begin position="183"/>
        <end position="203"/>
    </location>
</feature>
<evidence type="ECO:0000256" key="3">
    <source>
        <dbReference type="ARBA" id="ARBA00022692"/>
    </source>
</evidence>
<dbReference type="InterPro" id="IPR001123">
    <property type="entry name" value="LeuE-type"/>
</dbReference>
<dbReference type="Proteomes" id="UP001222680">
    <property type="component" value="Chromosome"/>
</dbReference>
<keyword evidence="2" id="KW-1003">Cell membrane</keyword>
<keyword evidence="3 7" id="KW-0812">Transmembrane</keyword>
<protein>
    <submittedName>
        <fullName evidence="8">LysE family transporter</fullName>
    </submittedName>
</protein>
<gene>
    <name evidence="8" type="ORF">MAY91_14895</name>
</gene>
<dbReference type="PANTHER" id="PTHR30086">
    <property type="entry name" value="ARGININE EXPORTER PROTEIN ARGO"/>
    <property type="match status" value="1"/>
</dbReference>
<evidence type="ECO:0000313" key="9">
    <source>
        <dbReference type="Proteomes" id="UP001222680"/>
    </source>
</evidence>
<sequence>MTGGFATGFFISSGLLVAIGAQNTFVIRQGVKREFVFTVSATCFICDFILMCVGVLGVGEVVNKNEILLSLLTVAGVLFLLWYGVRSLKSAYYGESILISNGDAVKSTLSKIIITTVSFSLLNPNVWIDTVAIVGGVSSTIDDTQRINYLAGALTASFIWFFSIGYLAAWLSKIFIRPLFWRMVDFLIGLYMLYIAWSLLLFLTNDISFVAA</sequence>
<evidence type="ECO:0000256" key="2">
    <source>
        <dbReference type="ARBA" id="ARBA00022475"/>
    </source>
</evidence>
<evidence type="ECO:0000256" key="1">
    <source>
        <dbReference type="ARBA" id="ARBA00004651"/>
    </source>
</evidence>
<dbReference type="Pfam" id="PF01810">
    <property type="entry name" value="LysE"/>
    <property type="match status" value="1"/>
</dbReference>
<keyword evidence="4" id="KW-0813">Transport</keyword>
<evidence type="ECO:0000256" key="6">
    <source>
        <dbReference type="ARBA" id="ARBA00023136"/>
    </source>
</evidence>
<evidence type="ECO:0000313" key="8">
    <source>
        <dbReference type="EMBL" id="WFN96074.1"/>
    </source>
</evidence>
<organism evidence="8 9">
    <name type="scientific">Edwardsiella ictaluri</name>
    <dbReference type="NCBI Taxonomy" id="67780"/>
    <lineage>
        <taxon>Bacteria</taxon>
        <taxon>Pseudomonadati</taxon>
        <taxon>Pseudomonadota</taxon>
        <taxon>Gammaproteobacteria</taxon>
        <taxon>Enterobacterales</taxon>
        <taxon>Hafniaceae</taxon>
        <taxon>Edwardsiella</taxon>
    </lineage>
</organism>
<proteinExistence type="predicted"/>
<evidence type="ECO:0000256" key="4">
    <source>
        <dbReference type="ARBA" id="ARBA00022970"/>
    </source>
</evidence>
<keyword evidence="9" id="KW-1185">Reference proteome</keyword>
<evidence type="ECO:0000256" key="5">
    <source>
        <dbReference type="ARBA" id="ARBA00022989"/>
    </source>
</evidence>
<keyword evidence="5 7" id="KW-1133">Transmembrane helix</keyword>
<reference evidence="8 9" key="1">
    <citation type="submission" date="2022-02" db="EMBL/GenBank/DDBJ databases">
        <title>Phenotypic, genotypic and serological characterization of Edwardsiella ictaluri from catfish and ornamental fish species.</title>
        <authorList>
            <person name="Rose D."/>
            <person name="Tekedar H.C."/>
            <person name="Waldbieser G.C."/>
            <person name="Aarattuthodi S."/>
            <person name="Griffin M.J."/>
        </authorList>
    </citation>
    <scope>NUCLEOTIDE SEQUENCE [LARGE SCALE GENOMIC DNA]</scope>
    <source>
        <strain evidence="8 9">13 TAL-140 K3</strain>
    </source>
</reference>
<name>A0ABY8GEY6_EDWIC</name>
<dbReference type="GeneID" id="69538652"/>
<keyword evidence="4" id="KW-0029">Amino-acid transport</keyword>
<accession>A0ABY8GEY6</accession>